<sequence length="557" mass="63133">MNFFNLLFFSSAYVAISSGIILLIFGIFHLFGLKSSRDKIKIYLSSAILGVIFYLSLYFLATVFARIPFSEKIFAPLYSLLILIGFPVFSFLRSKNIKKGGIWAVDKIILSELPLAVFYFAPFYLMETNVREIVLYSQFVWKYFPLYFILLFFLGLLNNKMSNKISTFGIIISLLLIMAFLFAVPVKVRVDKEANFSFKGLAFTLKKPQLNVETNLYEGMFKAFSFLPVEVSITRENDTKNVRFVPIAGSEVDISTFMETNGSNYAFDHGIKINCKFNKPESIGSDEDGTLVFKGENYSSLYFVSPKTKQIKVLTLKQTRDDFYWSFVFPLKDKLVLVNPREIYEFDKSGNFISKKPFPYEMQSDYYDKQFFVTEDCTIYAIDGKYIYLVESNGKAKRIPYKIDDNGELFITTGLTVNSKGEVFLCAMNSEYIYKFSDGKILRFAKAEIPSSGSNMKGFQAIAIGNNDHLFALANTDSGFASIEEFDEHGKIIGTFGCSTPSVTGAIVLGYSKECINSHSYLYSLTVTKDGTYVALLEADPLTDNLIIKIFSSNNKK</sequence>
<feature type="transmembrane region" description="Helical" evidence="1">
    <location>
        <begin position="6"/>
        <end position="31"/>
    </location>
</feature>
<gene>
    <name evidence="2" type="ORF">ENV82_01845</name>
</gene>
<keyword evidence="1" id="KW-0472">Membrane</keyword>
<proteinExistence type="predicted"/>
<feature type="transmembrane region" description="Helical" evidence="1">
    <location>
        <begin position="43"/>
        <end position="67"/>
    </location>
</feature>
<reference evidence="2" key="1">
    <citation type="journal article" date="2020" name="mSystems">
        <title>Genome- and Community-Level Interaction Insights into Carbon Utilization and Element Cycling Functions of Hydrothermarchaeota in Hydrothermal Sediment.</title>
        <authorList>
            <person name="Zhou Z."/>
            <person name="Liu Y."/>
            <person name="Xu W."/>
            <person name="Pan J."/>
            <person name="Luo Z.H."/>
            <person name="Li M."/>
        </authorList>
    </citation>
    <scope>NUCLEOTIDE SEQUENCE [LARGE SCALE GENOMIC DNA]</scope>
    <source>
        <strain evidence="2">SpSt-794</strain>
    </source>
</reference>
<dbReference type="InterPro" id="IPR011042">
    <property type="entry name" value="6-blade_b-propeller_TolB-like"/>
</dbReference>
<protein>
    <submittedName>
        <fullName evidence="2">Uncharacterized protein</fullName>
    </submittedName>
</protein>
<name>A0A7C4TVI6_9BACT</name>
<dbReference type="EMBL" id="DTHV01000057">
    <property type="protein sequence ID" value="HGW60171.1"/>
    <property type="molecule type" value="Genomic_DNA"/>
</dbReference>
<organism evidence="2">
    <name type="scientific">Caldisericum exile</name>
    <dbReference type="NCBI Taxonomy" id="693075"/>
    <lineage>
        <taxon>Bacteria</taxon>
        <taxon>Pseudomonadati</taxon>
        <taxon>Caldisericota/Cryosericota group</taxon>
        <taxon>Caldisericota</taxon>
        <taxon>Caldisericia</taxon>
        <taxon>Caldisericales</taxon>
        <taxon>Caldisericaceae</taxon>
        <taxon>Caldisericum</taxon>
    </lineage>
</organism>
<accession>A0A7C4TVI6</accession>
<comment type="caution">
    <text evidence="2">The sequence shown here is derived from an EMBL/GenBank/DDBJ whole genome shotgun (WGS) entry which is preliminary data.</text>
</comment>
<feature type="transmembrane region" description="Helical" evidence="1">
    <location>
        <begin position="165"/>
        <end position="186"/>
    </location>
</feature>
<feature type="transmembrane region" description="Helical" evidence="1">
    <location>
        <begin position="73"/>
        <end position="92"/>
    </location>
</feature>
<dbReference type="AlphaFoldDB" id="A0A7C4TVI6"/>
<feature type="transmembrane region" description="Helical" evidence="1">
    <location>
        <begin position="140"/>
        <end position="158"/>
    </location>
</feature>
<feature type="transmembrane region" description="Helical" evidence="1">
    <location>
        <begin position="104"/>
        <end position="125"/>
    </location>
</feature>
<dbReference type="Gene3D" id="2.120.10.30">
    <property type="entry name" value="TolB, C-terminal domain"/>
    <property type="match status" value="1"/>
</dbReference>
<dbReference type="SUPFAM" id="SSF63829">
    <property type="entry name" value="Calcium-dependent phosphotriesterase"/>
    <property type="match status" value="1"/>
</dbReference>
<keyword evidence="1" id="KW-1133">Transmembrane helix</keyword>
<evidence type="ECO:0000313" key="2">
    <source>
        <dbReference type="EMBL" id="HGW60171.1"/>
    </source>
</evidence>
<evidence type="ECO:0000256" key="1">
    <source>
        <dbReference type="SAM" id="Phobius"/>
    </source>
</evidence>
<keyword evidence="1" id="KW-0812">Transmembrane</keyword>